<dbReference type="PANTHER" id="PTHR37313">
    <property type="entry name" value="UPF0749 PROTEIN RV1825"/>
    <property type="match status" value="1"/>
</dbReference>
<reference evidence="3 4" key="1">
    <citation type="submission" date="2019-04" db="EMBL/GenBank/DDBJ databases">
        <authorList>
            <person name="Dong K."/>
        </authorList>
    </citation>
    <scope>NUCLEOTIDE SEQUENCE [LARGE SCALE GENOMIC DNA]</scope>
    <source>
        <strain evidence="4">dk3543</strain>
    </source>
</reference>
<dbReference type="EMBL" id="SZPY01000002">
    <property type="protein sequence ID" value="TKI62786.1"/>
    <property type="molecule type" value="Genomic_DNA"/>
</dbReference>
<keyword evidence="2" id="KW-0732">Signal</keyword>
<evidence type="ECO:0000313" key="4">
    <source>
        <dbReference type="Proteomes" id="UP000307808"/>
    </source>
</evidence>
<evidence type="ECO:0000256" key="2">
    <source>
        <dbReference type="SAM" id="SignalP"/>
    </source>
</evidence>
<dbReference type="InterPro" id="IPR010273">
    <property type="entry name" value="DUF881"/>
</dbReference>
<proteinExistence type="inferred from homology"/>
<dbReference type="Proteomes" id="UP000307808">
    <property type="component" value="Unassembled WGS sequence"/>
</dbReference>
<evidence type="ECO:0000256" key="1">
    <source>
        <dbReference type="ARBA" id="ARBA00009108"/>
    </source>
</evidence>
<gene>
    <name evidence="3" type="ORF">FC770_08375</name>
</gene>
<feature type="signal peptide" evidence="2">
    <location>
        <begin position="1"/>
        <end position="25"/>
    </location>
</feature>
<name>A0A4U2YNA5_9ACTN</name>
<dbReference type="OrthoDB" id="3211287at2"/>
<dbReference type="GO" id="GO:0005886">
    <property type="term" value="C:plasma membrane"/>
    <property type="evidence" value="ECO:0007669"/>
    <property type="project" value="TreeGrafter"/>
</dbReference>
<dbReference type="PANTHER" id="PTHR37313:SF2">
    <property type="entry name" value="UPF0749 PROTEIN YLXX"/>
    <property type="match status" value="1"/>
</dbReference>
<keyword evidence="4" id="KW-1185">Reference proteome</keyword>
<organism evidence="3 4">
    <name type="scientific">Nocardioides jishulii</name>
    <dbReference type="NCBI Taxonomy" id="2575440"/>
    <lineage>
        <taxon>Bacteria</taxon>
        <taxon>Bacillati</taxon>
        <taxon>Actinomycetota</taxon>
        <taxon>Actinomycetes</taxon>
        <taxon>Propionibacteriales</taxon>
        <taxon>Nocardioidaceae</taxon>
        <taxon>Nocardioides</taxon>
    </lineage>
</organism>
<dbReference type="Gene3D" id="3.30.70.1880">
    <property type="entry name" value="Protein of unknown function DUF881"/>
    <property type="match status" value="1"/>
</dbReference>
<comment type="caution">
    <text evidence="3">The sequence shown here is derived from an EMBL/GenBank/DDBJ whole genome shotgun (WGS) entry which is preliminary data.</text>
</comment>
<comment type="similarity">
    <text evidence="1">Belongs to the UPF0749 family.</text>
</comment>
<sequence length="231" mass="25042">MFVKPGRSQAVVGVLLALLGFAAVAQVRNTQLDDTYEGRREEELIEIFNGVAGTSDRTRREIARLEQDRRELLVDTSAREAAVEQAETRLRTLNMLAGLVPVTGPGLRVTITEEAGRITIDSLLDTIQELRTAGAEAIEFDGRVRLVASSSFSEVDGVIHLDGEPLRSPYVIEVIGEPHTLHTGLTFPSGPVATLRGDQNADVAIEELDSVDIESVRSLPRAEFASPAEGQ</sequence>
<feature type="chain" id="PRO_5038996185" evidence="2">
    <location>
        <begin position="26"/>
        <end position="231"/>
    </location>
</feature>
<dbReference type="AlphaFoldDB" id="A0A4U2YNA5"/>
<evidence type="ECO:0000313" key="3">
    <source>
        <dbReference type="EMBL" id="TKI62786.1"/>
    </source>
</evidence>
<protein>
    <submittedName>
        <fullName evidence="3">DUF881 domain-containing protein</fullName>
    </submittedName>
</protein>
<dbReference type="Pfam" id="PF05949">
    <property type="entry name" value="DUF881"/>
    <property type="match status" value="1"/>
</dbReference>
<accession>A0A4U2YNA5</accession>